<protein>
    <submittedName>
        <fullName evidence="1">Uncharacterized protein</fullName>
    </submittedName>
</protein>
<evidence type="ECO:0000313" key="1">
    <source>
        <dbReference type="EMBL" id="KAI5432725.1"/>
    </source>
</evidence>
<accession>A0A9D5B6Z8</accession>
<evidence type="ECO:0000313" key="2">
    <source>
        <dbReference type="Proteomes" id="UP001058974"/>
    </source>
</evidence>
<sequence>MMLSFRQRNVLLSEYGNIDTFPSSSFQFPAILQYQGVVDFVSDSGLFYQDLVREFYAHFTILPDCDFSTTVRGTEISMSLEDVGACLGVPSKGERISPGFTPDTEGWENFNQLKDVDGLYKHTDAENVYAPPPSPVGGYTLELIYNKLHEMDIRHSSELRAMRSNINFLKQ</sequence>
<organism evidence="1 2">
    <name type="scientific">Pisum sativum</name>
    <name type="common">Garden pea</name>
    <name type="synonym">Lathyrus oleraceus</name>
    <dbReference type="NCBI Taxonomy" id="3888"/>
    <lineage>
        <taxon>Eukaryota</taxon>
        <taxon>Viridiplantae</taxon>
        <taxon>Streptophyta</taxon>
        <taxon>Embryophyta</taxon>
        <taxon>Tracheophyta</taxon>
        <taxon>Spermatophyta</taxon>
        <taxon>Magnoliopsida</taxon>
        <taxon>eudicotyledons</taxon>
        <taxon>Gunneridae</taxon>
        <taxon>Pentapetalae</taxon>
        <taxon>rosids</taxon>
        <taxon>fabids</taxon>
        <taxon>Fabales</taxon>
        <taxon>Fabaceae</taxon>
        <taxon>Papilionoideae</taxon>
        <taxon>50 kb inversion clade</taxon>
        <taxon>NPAAA clade</taxon>
        <taxon>Hologalegina</taxon>
        <taxon>IRL clade</taxon>
        <taxon>Fabeae</taxon>
        <taxon>Lathyrus</taxon>
    </lineage>
</organism>
<dbReference type="EMBL" id="JAMSHJ010000002">
    <property type="protein sequence ID" value="KAI5432725.1"/>
    <property type="molecule type" value="Genomic_DNA"/>
</dbReference>
<name>A0A9D5B6Z8_PEA</name>
<gene>
    <name evidence="1" type="ORF">KIW84_020141</name>
</gene>
<keyword evidence="2" id="KW-1185">Reference proteome</keyword>
<dbReference type="AlphaFoldDB" id="A0A9D5B6Z8"/>
<comment type="caution">
    <text evidence="1">The sequence shown here is derived from an EMBL/GenBank/DDBJ whole genome shotgun (WGS) entry which is preliminary data.</text>
</comment>
<reference evidence="1 2" key="1">
    <citation type="journal article" date="2022" name="Nat. Genet.">
        <title>Improved pea reference genome and pan-genome highlight genomic features and evolutionary characteristics.</title>
        <authorList>
            <person name="Yang T."/>
            <person name="Liu R."/>
            <person name="Luo Y."/>
            <person name="Hu S."/>
            <person name="Wang D."/>
            <person name="Wang C."/>
            <person name="Pandey M.K."/>
            <person name="Ge S."/>
            <person name="Xu Q."/>
            <person name="Li N."/>
            <person name="Li G."/>
            <person name="Huang Y."/>
            <person name="Saxena R.K."/>
            <person name="Ji Y."/>
            <person name="Li M."/>
            <person name="Yan X."/>
            <person name="He Y."/>
            <person name="Liu Y."/>
            <person name="Wang X."/>
            <person name="Xiang C."/>
            <person name="Varshney R.K."/>
            <person name="Ding H."/>
            <person name="Gao S."/>
            <person name="Zong X."/>
        </authorList>
    </citation>
    <scope>NUCLEOTIDE SEQUENCE [LARGE SCALE GENOMIC DNA]</scope>
    <source>
        <strain evidence="1 2">cv. Zhongwan 6</strain>
    </source>
</reference>
<dbReference type="Gramene" id="Psat02G0014100-T1">
    <property type="protein sequence ID" value="KAI5432725.1"/>
    <property type="gene ID" value="KIW84_020141"/>
</dbReference>
<proteinExistence type="predicted"/>
<dbReference type="Proteomes" id="UP001058974">
    <property type="component" value="Chromosome 2"/>
</dbReference>